<sequence length="311" mass="35275">MITSQALAIEPLDTRDRSTVLDAIRARRPVAVHGLIDDWAAARWTFESLRAVSGDRTVKVLLDLPDRGGVLEGGQDRYEREMRFGAFLDHAESPGLERPCYLGYTRPSQLIPGYDRAFDFSQLTVTDGHPTDTRLWIGSAATCSGLHSDLKDNVFAQIQGRKRVILVPFRQTHLVYPFLDNIVNSMVDPEHMDPERFPKFLQASVYCTVVGPGDLLYIPRGWWHYLRSESPSISINHWFGPQIPAGVFLALLLRLGPHYLGRTVADMVRYSLLRNSYRKDFFFTPPSTGERLFNLIRHGNFSRDNDPAAES</sequence>
<dbReference type="EMBL" id="JAEKNR010000061">
    <property type="protein sequence ID" value="MBJ7597427.1"/>
    <property type="molecule type" value="Genomic_DNA"/>
</dbReference>
<dbReference type="PANTHER" id="PTHR12461:SF106">
    <property type="entry name" value="BIFUNCTIONAL PEPTIDASE AND ARGINYL-HYDROXYLASE JMJD5"/>
    <property type="match status" value="1"/>
</dbReference>
<evidence type="ECO:0000256" key="2">
    <source>
        <dbReference type="ARBA" id="ARBA00022723"/>
    </source>
</evidence>
<dbReference type="SMART" id="SM00558">
    <property type="entry name" value="JmjC"/>
    <property type="match status" value="1"/>
</dbReference>
<keyword evidence="7" id="KW-1185">Reference proteome</keyword>
<dbReference type="SUPFAM" id="SSF51197">
    <property type="entry name" value="Clavaminate synthase-like"/>
    <property type="match status" value="1"/>
</dbReference>
<dbReference type="GO" id="GO:0046872">
    <property type="term" value="F:metal ion binding"/>
    <property type="evidence" value="ECO:0007669"/>
    <property type="project" value="UniProtKB-KW"/>
</dbReference>
<proteinExistence type="predicted"/>
<evidence type="ECO:0000256" key="4">
    <source>
        <dbReference type="ARBA" id="ARBA00023004"/>
    </source>
</evidence>
<evidence type="ECO:0000259" key="5">
    <source>
        <dbReference type="PROSITE" id="PS51184"/>
    </source>
</evidence>
<evidence type="ECO:0000313" key="7">
    <source>
        <dbReference type="Proteomes" id="UP000612893"/>
    </source>
</evidence>
<dbReference type="InterPro" id="IPR003347">
    <property type="entry name" value="JmjC_dom"/>
</dbReference>
<dbReference type="InterPro" id="IPR041667">
    <property type="entry name" value="Cupin_8"/>
</dbReference>
<accession>A0A934NCJ2</accession>
<comment type="cofactor">
    <cofactor evidence="1">
        <name>Fe(2+)</name>
        <dbReference type="ChEBI" id="CHEBI:29033"/>
    </cofactor>
</comment>
<dbReference type="PANTHER" id="PTHR12461">
    <property type="entry name" value="HYPOXIA-INDUCIBLE FACTOR 1 ALPHA INHIBITOR-RELATED"/>
    <property type="match status" value="1"/>
</dbReference>
<keyword evidence="4" id="KW-0408">Iron</keyword>
<comment type="caution">
    <text evidence="6">The sequence shown here is derived from an EMBL/GenBank/DDBJ whole genome shotgun (WGS) entry which is preliminary data.</text>
</comment>
<dbReference type="Proteomes" id="UP000612893">
    <property type="component" value="Unassembled WGS sequence"/>
</dbReference>
<reference evidence="6" key="1">
    <citation type="submission" date="2020-10" db="EMBL/GenBank/DDBJ databases">
        <title>Ca. Dormibacterota MAGs.</title>
        <authorList>
            <person name="Montgomery K."/>
        </authorList>
    </citation>
    <scope>NUCLEOTIDE SEQUENCE [LARGE SCALE GENOMIC DNA]</scope>
    <source>
        <strain evidence="6">SC8812_S17_10</strain>
    </source>
</reference>
<dbReference type="RefSeq" id="WP_338199635.1">
    <property type="nucleotide sequence ID" value="NZ_JAEKNR010000061.1"/>
</dbReference>
<name>A0A934NCJ2_9BACT</name>
<keyword evidence="3" id="KW-0560">Oxidoreductase</keyword>
<evidence type="ECO:0000256" key="1">
    <source>
        <dbReference type="ARBA" id="ARBA00001954"/>
    </source>
</evidence>
<protein>
    <submittedName>
        <fullName evidence="6">Cupin-like domain-containing protein</fullName>
    </submittedName>
</protein>
<evidence type="ECO:0000313" key="6">
    <source>
        <dbReference type="EMBL" id="MBJ7597427.1"/>
    </source>
</evidence>
<feature type="domain" description="JmjC" evidence="5">
    <location>
        <begin position="100"/>
        <end position="256"/>
    </location>
</feature>
<gene>
    <name evidence="6" type="ORF">JF922_04995</name>
</gene>
<keyword evidence="2" id="KW-0479">Metal-binding</keyword>
<organism evidence="6 7">
    <name type="scientific">Candidatus Nephthysia bennettiae</name>
    <dbReference type="NCBI Taxonomy" id="3127016"/>
    <lineage>
        <taxon>Bacteria</taxon>
        <taxon>Bacillati</taxon>
        <taxon>Candidatus Dormiibacterota</taxon>
        <taxon>Candidatus Dormibacteria</taxon>
        <taxon>Candidatus Dormibacterales</taxon>
        <taxon>Candidatus Dormibacteraceae</taxon>
        <taxon>Candidatus Nephthysia</taxon>
    </lineage>
</organism>
<dbReference type="GO" id="GO:0016491">
    <property type="term" value="F:oxidoreductase activity"/>
    <property type="evidence" value="ECO:0007669"/>
    <property type="project" value="UniProtKB-KW"/>
</dbReference>
<dbReference type="Pfam" id="PF13621">
    <property type="entry name" value="Cupin_8"/>
    <property type="match status" value="1"/>
</dbReference>
<dbReference type="Gene3D" id="2.60.120.650">
    <property type="entry name" value="Cupin"/>
    <property type="match status" value="1"/>
</dbReference>
<dbReference type="PROSITE" id="PS51184">
    <property type="entry name" value="JMJC"/>
    <property type="match status" value="1"/>
</dbReference>
<dbReference type="AlphaFoldDB" id="A0A934NCJ2"/>
<evidence type="ECO:0000256" key="3">
    <source>
        <dbReference type="ARBA" id="ARBA00023002"/>
    </source>
</evidence>